<evidence type="ECO:0000256" key="1">
    <source>
        <dbReference type="SAM" id="MobiDB-lite"/>
    </source>
</evidence>
<reference evidence="2" key="1">
    <citation type="journal article" date="2013" name="BMC Genomics">
        <title>Unscrambling butterfly oogenesis.</title>
        <authorList>
            <person name="Carter J.M."/>
            <person name="Baker S.C."/>
            <person name="Pink R."/>
            <person name="Carter D.R."/>
            <person name="Collins A."/>
            <person name="Tomlin J."/>
            <person name="Gibbs M."/>
            <person name="Breuker C.J."/>
        </authorList>
    </citation>
    <scope>NUCLEOTIDE SEQUENCE</scope>
    <source>
        <tissue evidence="2">Ovary</tissue>
    </source>
</reference>
<protein>
    <submittedName>
        <fullName evidence="2">X-linked retinitis pigmentosa GTPase regulator</fullName>
    </submittedName>
</protein>
<dbReference type="AlphaFoldDB" id="S4NJD2"/>
<dbReference type="EMBL" id="GAIX01013744">
    <property type="protein sequence ID" value="JAA78816.1"/>
    <property type="molecule type" value="Transcribed_RNA"/>
</dbReference>
<sequence length="113" mass="12753">NKKLTQEKEAEAEVKDSSEESQPNVEEQNPQEQPADSKDEKIDSKTMESLIQAISMANINISDLDNSEKNDKVIENDEQDTEIEKNNVTKESNKDEESVIPQVEEALTTTEDN</sequence>
<feature type="region of interest" description="Disordered" evidence="1">
    <location>
        <begin position="1"/>
        <end position="44"/>
    </location>
</feature>
<feature type="compositionally biased region" description="Basic and acidic residues" evidence="1">
    <location>
        <begin position="1"/>
        <end position="18"/>
    </location>
</feature>
<feature type="compositionally biased region" description="Low complexity" evidence="1">
    <location>
        <begin position="20"/>
        <end position="34"/>
    </location>
</feature>
<proteinExistence type="predicted"/>
<accession>S4NJD2</accession>
<evidence type="ECO:0000313" key="2">
    <source>
        <dbReference type="EMBL" id="JAA78816.1"/>
    </source>
</evidence>
<feature type="compositionally biased region" description="Basic and acidic residues" evidence="1">
    <location>
        <begin position="82"/>
        <end position="97"/>
    </location>
</feature>
<feature type="region of interest" description="Disordered" evidence="1">
    <location>
        <begin position="63"/>
        <end position="113"/>
    </location>
</feature>
<name>S4NJD2_9NEOP</name>
<feature type="non-terminal residue" evidence="2">
    <location>
        <position position="1"/>
    </location>
</feature>
<feature type="non-terminal residue" evidence="2">
    <location>
        <position position="113"/>
    </location>
</feature>
<organism evidence="2">
    <name type="scientific">Pararge aegeria</name>
    <name type="common">speckled wood butterfly</name>
    <dbReference type="NCBI Taxonomy" id="116150"/>
    <lineage>
        <taxon>Eukaryota</taxon>
        <taxon>Metazoa</taxon>
        <taxon>Ecdysozoa</taxon>
        <taxon>Arthropoda</taxon>
        <taxon>Hexapoda</taxon>
        <taxon>Insecta</taxon>
        <taxon>Pterygota</taxon>
        <taxon>Neoptera</taxon>
        <taxon>Endopterygota</taxon>
        <taxon>Lepidoptera</taxon>
        <taxon>Glossata</taxon>
        <taxon>Ditrysia</taxon>
        <taxon>Papilionoidea</taxon>
        <taxon>Nymphalidae</taxon>
        <taxon>Satyrinae</taxon>
        <taxon>Satyrini</taxon>
        <taxon>Parargina</taxon>
        <taxon>Pararge</taxon>
    </lineage>
</organism>
<reference evidence="2" key="2">
    <citation type="submission" date="2013-05" db="EMBL/GenBank/DDBJ databases">
        <authorList>
            <person name="Carter J.-M."/>
            <person name="Baker S.C."/>
            <person name="Pink R."/>
            <person name="Carter D.R.F."/>
            <person name="Collins A."/>
            <person name="Tomlin J."/>
            <person name="Gibbs M."/>
            <person name="Breuker C.J."/>
        </authorList>
    </citation>
    <scope>NUCLEOTIDE SEQUENCE</scope>
    <source>
        <tissue evidence="2">Ovary</tissue>
    </source>
</reference>
<feature type="compositionally biased region" description="Basic and acidic residues" evidence="1">
    <location>
        <begin position="66"/>
        <end position="75"/>
    </location>
</feature>
<feature type="compositionally biased region" description="Basic and acidic residues" evidence="1">
    <location>
        <begin position="35"/>
        <end position="44"/>
    </location>
</feature>